<dbReference type="Proteomes" id="UP000194139">
    <property type="component" value="Chromosome"/>
</dbReference>
<dbReference type="AlphaFoldDB" id="A0A1W6Z3K6"/>
<accession>A0A1W6Z3K6</accession>
<reference evidence="1 2" key="1">
    <citation type="submission" date="2017-05" db="EMBL/GenBank/DDBJ databases">
        <title>Complete and WGS of Bordetella genogroups.</title>
        <authorList>
            <person name="Spilker T."/>
            <person name="LiPuma J."/>
        </authorList>
    </citation>
    <scope>NUCLEOTIDE SEQUENCE [LARGE SCALE GENOMIC DNA]</scope>
    <source>
        <strain evidence="1 2">AU17164</strain>
    </source>
</reference>
<protein>
    <submittedName>
        <fullName evidence="1">Uncharacterized protein</fullName>
    </submittedName>
</protein>
<dbReference type="RefSeq" id="WP_086073166.1">
    <property type="nucleotide sequence ID" value="NZ_CP021109.1"/>
</dbReference>
<dbReference type="EMBL" id="CP021109">
    <property type="protein sequence ID" value="ARP87940.1"/>
    <property type="molecule type" value="Genomic_DNA"/>
</dbReference>
<sequence>MGFTFTSENGTVVNSLLSDAATLHLKFSGLPTPAPTLTGSILDAKGNKSGYVLFPNGETPDGNDKLDVKPVAFKSGSLKLHLEDANDASNFYELDIDAVVSSRVEFVTNPGNVNEPDKGVVITARITNDQKIKQPGGLSLTYEAASAADNPFFRPPQLQQTLAGDDASFSYTTEKVTAAELTAMEGIGFNLQIGPAGAQVAVTQLIPFRTLQPPKLLITDHGKITDTIVAGLPQEGLPVNIPIINDAQAYETYVFLYAHAIPGTETDSARQQNEAVSSENPVWPERDILLDWGTVVDESKPLRLFIRPGSEIFEQGNKTYDIYYEVVKESGNQNVSLGVKVPVDLHKYGGSSVEIDYDLRPAIPQPIEYTNKQYAKNDKLVVTVAFDGRVQPTAGDKVQPYLDLVGCTLANRNQFIRIKLEEYTITPADIVDGQATIVYGDDSGTLAAYQPEDLHQREASNGDLYYIHTTTDGKVRRSPPRPVFVDTVSPYSAITNSRLVLAQRFLKKQP</sequence>
<keyword evidence="2" id="KW-1185">Reference proteome</keyword>
<gene>
    <name evidence="1" type="ORF">CAL13_18265</name>
</gene>
<proteinExistence type="predicted"/>
<evidence type="ECO:0000313" key="2">
    <source>
        <dbReference type="Proteomes" id="UP000194139"/>
    </source>
</evidence>
<evidence type="ECO:0000313" key="1">
    <source>
        <dbReference type="EMBL" id="ARP87940.1"/>
    </source>
</evidence>
<organism evidence="1 2">
    <name type="scientific">Bordetella genomosp. 9</name>
    <dbReference type="NCBI Taxonomy" id="1416803"/>
    <lineage>
        <taxon>Bacteria</taxon>
        <taxon>Pseudomonadati</taxon>
        <taxon>Pseudomonadota</taxon>
        <taxon>Betaproteobacteria</taxon>
        <taxon>Burkholderiales</taxon>
        <taxon>Alcaligenaceae</taxon>
        <taxon>Bordetella</taxon>
    </lineage>
</organism>
<name>A0A1W6Z3K6_9BORD</name>